<keyword evidence="6 10" id="KW-0328">Glycosyltransferase</keyword>
<dbReference type="GO" id="GO:0006207">
    <property type="term" value="P:'de novo' pyrimidine nucleobase biosynthetic process"/>
    <property type="evidence" value="ECO:0007669"/>
    <property type="project" value="TreeGrafter"/>
</dbReference>
<dbReference type="EMBL" id="JAFCMP010000223">
    <property type="protein sequence ID" value="KAG5182823.1"/>
    <property type="molecule type" value="Genomic_DNA"/>
</dbReference>
<evidence type="ECO:0000256" key="3">
    <source>
        <dbReference type="ARBA" id="ARBA00006340"/>
    </source>
</evidence>
<dbReference type="PANTHER" id="PTHR46683:SF1">
    <property type="entry name" value="OROTATE PHOSPHORIBOSYLTRANSFERASE 1-RELATED"/>
    <property type="match status" value="1"/>
</dbReference>
<dbReference type="GO" id="GO:0004588">
    <property type="term" value="F:orotate phosphoribosyltransferase activity"/>
    <property type="evidence" value="ECO:0007669"/>
    <property type="project" value="UniProtKB-EC"/>
</dbReference>
<name>A0A835Z5Y4_9STRA</name>
<dbReference type="InterPro" id="IPR023031">
    <property type="entry name" value="OPRT"/>
</dbReference>
<dbReference type="GO" id="GO:0044205">
    <property type="term" value="P:'de novo' UMP biosynthetic process"/>
    <property type="evidence" value="ECO:0007669"/>
    <property type="project" value="UniProtKB-UniPathway"/>
</dbReference>
<comment type="caution">
    <text evidence="10">The sequence shown here is derived from an EMBL/GenBank/DDBJ whole genome shotgun (WGS) entry which is preliminary data.</text>
</comment>
<dbReference type="FunFam" id="3.40.50.2020:FF:000008">
    <property type="entry name" value="Orotate phosphoribosyltransferase"/>
    <property type="match status" value="1"/>
</dbReference>
<protein>
    <recommendedName>
        <fullName evidence="5">orotate phosphoribosyltransferase</fullName>
        <ecNumber evidence="5">2.4.2.10</ecNumber>
    </recommendedName>
</protein>
<comment type="similarity">
    <text evidence="3">Belongs to the purine/pyrimidine phosphoribosyltransferase family. PyrE subfamily.</text>
</comment>
<dbReference type="PANTHER" id="PTHR46683">
    <property type="entry name" value="OROTATE PHOSPHORIBOSYLTRANSFERASE 1-RELATED"/>
    <property type="match status" value="1"/>
</dbReference>
<reference evidence="10" key="1">
    <citation type="submission" date="2021-02" db="EMBL/GenBank/DDBJ databases">
        <title>First Annotated Genome of the Yellow-green Alga Tribonema minus.</title>
        <authorList>
            <person name="Mahan K.M."/>
        </authorList>
    </citation>
    <scope>NUCLEOTIDE SEQUENCE</scope>
    <source>
        <strain evidence="10">UTEX B ZZ1240</strain>
    </source>
</reference>
<sequence length="215" mass="23123">MAPYQKDFIHFALSQNVLRFGSFTLKSGRQSLYFFNAGLFSTGQALAKLGRFYAQAIVDAGDKLDFTVVFGPAYKGIPLGAAVAHTLYEGHGRDVEYTYNRKEKKDHGEGGLLVGADVKGKRVLIVDDVITAGTAIREARDMLTAAGAVPAGVVIALDRMEKGGGSELSAVQQVEKEVFVSVVCLTHIASYLTAGQDPALLQAITEYRDKYGVQA</sequence>
<evidence type="ECO:0000259" key="9">
    <source>
        <dbReference type="Pfam" id="PF00156"/>
    </source>
</evidence>
<dbReference type="NCBIfam" id="TIGR00336">
    <property type="entry name" value="pyrE"/>
    <property type="match status" value="1"/>
</dbReference>
<proteinExistence type="inferred from homology"/>
<evidence type="ECO:0000256" key="4">
    <source>
        <dbReference type="ARBA" id="ARBA00011738"/>
    </source>
</evidence>
<dbReference type="AlphaFoldDB" id="A0A835Z5Y4"/>
<dbReference type="EC" id="2.4.2.10" evidence="5"/>
<keyword evidence="11" id="KW-1185">Reference proteome</keyword>
<comment type="function">
    <text evidence="1">Catalyzes the transfer of a ribosyl phosphate group from 5-phosphoribose 1-diphosphate to orotate, leading to the formation of orotidine monophosphate (OMP).</text>
</comment>
<dbReference type="SUPFAM" id="SSF53271">
    <property type="entry name" value="PRTase-like"/>
    <property type="match status" value="1"/>
</dbReference>
<dbReference type="InterPro" id="IPR000836">
    <property type="entry name" value="PRTase_dom"/>
</dbReference>
<gene>
    <name evidence="10" type="ORF">JKP88DRAFT_256425</name>
</gene>
<evidence type="ECO:0000256" key="7">
    <source>
        <dbReference type="ARBA" id="ARBA00022679"/>
    </source>
</evidence>
<feature type="domain" description="Phosphoribosyltransferase" evidence="9">
    <location>
        <begin position="43"/>
        <end position="167"/>
    </location>
</feature>
<dbReference type="HAMAP" id="MF_01208">
    <property type="entry name" value="PyrE"/>
    <property type="match status" value="1"/>
</dbReference>
<dbReference type="Gene3D" id="3.40.50.2020">
    <property type="match status" value="1"/>
</dbReference>
<comment type="pathway">
    <text evidence="2">Pyrimidine metabolism; UMP biosynthesis via de novo pathway; UMP from orotate: step 1/2.</text>
</comment>
<evidence type="ECO:0000256" key="2">
    <source>
        <dbReference type="ARBA" id="ARBA00004889"/>
    </source>
</evidence>
<dbReference type="Proteomes" id="UP000664859">
    <property type="component" value="Unassembled WGS sequence"/>
</dbReference>
<dbReference type="GO" id="GO:0005737">
    <property type="term" value="C:cytoplasm"/>
    <property type="evidence" value="ECO:0007669"/>
    <property type="project" value="TreeGrafter"/>
</dbReference>
<evidence type="ECO:0000313" key="10">
    <source>
        <dbReference type="EMBL" id="KAG5182823.1"/>
    </source>
</evidence>
<dbReference type="UniPathway" id="UPA00070">
    <property type="reaction ID" value="UER00119"/>
</dbReference>
<comment type="subunit">
    <text evidence="4">Homodimer.</text>
</comment>
<dbReference type="InterPro" id="IPR004467">
    <property type="entry name" value="Or_phspho_trans_dom"/>
</dbReference>
<dbReference type="CDD" id="cd06223">
    <property type="entry name" value="PRTases_typeI"/>
    <property type="match status" value="1"/>
</dbReference>
<dbReference type="InterPro" id="IPR029057">
    <property type="entry name" value="PRTase-like"/>
</dbReference>
<evidence type="ECO:0000256" key="5">
    <source>
        <dbReference type="ARBA" id="ARBA00011971"/>
    </source>
</evidence>
<dbReference type="Pfam" id="PF00156">
    <property type="entry name" value="Pribosyltran"/>
    <property type="match status" value="1"/>
</dbReference>
<evidence type="ECO:0000313" key="11">
    <source>
        <dbReference type="Proteomes" id="UP000664859"/>
    </source>
</evidence>
<evidence type="ECO:0000256" key="8">
    <source>
        <dbReference type="ARBA" id="ARBA00022975"/>
    </source>
</evidence>
<evidence type="ECO:0000256" key="1">
    <source>
        <dbReference type="ARBA" id="ARBA00003769"/>
    </source>
</evidence>
<dbReference type="GO" id="GO:0046132">
    <property type="term" value="P:pyrimidine ribonucleoside biosynthetic process"/>
    <property type="evidence" value="ECO:0007669"/>
    <property type="project" value="TreeGrafter"/>
</dbReference>
<organism evidence="10 11">
    <name type="scientific">Tribonema minus</name>
    <dbReference type="NCBI Taxonomy" id="303371"/>
    <lineage>
        <taxon>Eukaryota</taxon>
        <taxon>Sar</taxon>
        <taxon>Stramenopiles</taxon>
        <taxon>Ochrophyta</taxon>
        <taxon>PX clade</taxon>
        <taxon>Xanthophyceae</taxon>
        <taxon>Tribonematales</taxon>
        <taxon>Tribonemataceae</taxon>
        <taxon>Tribonema</taxon>
    </lineage>
</organism>
<keyword evidence="7 10" id="KW-0808">Transferase</keyword>
<keyword evidence="8" id="KW-0665">Pyrimidine biosynthesis</keyword>
<evidence type="ECO:0000256" key="6">
    <source>
        <dbReference type="ARBA" id="ARBA00022676"/>
    </source>
</evidence>
<dbReference type="OrthoDB" id="5553476at2759"/>
<accession>A0A835Z5Y4</accession>